<accession>A0A4R6QTM7</accession>
<name>A0A4R6QTM7_9BURK</name>
<protein>
    <submittedName>
        <fullName evidence="1">Uncharacterized protein</fullName>
    </submittedName>
</protein>
<sequence length="100" mass="11490">MVAHRRGKFLGVALGPDLEATSARLEAFGFTDQRAANVAAAAARFAQEETDWLLRQLLPKDRWPGHVCLRRHLVQQRDETWLLLRYDKKTSWMLDAVFIA</sequence>
<gene>
    <name evidence="1" type="ORF">DES47_101813</name>
</gene>
<keyword evidence="2" id="KW-1185">Reference proteome</keyword>
<organism evidence="1 2">
    <name type="scientific">Roseateles toxinivorans</name>
    <dbReference type="NCBI Taxonomy" id="270368"/>
    <lineage>
        <taxon>Bacteria</taxon>
        <taxon>Pseudomonadati</taxon>
        <taxon>Pseudomonadota</taxon>
        <taxon>Betaproteobacteria</taxon>
        <taxon>Burkholderiales</taxon>
        <taxon>Sphaerotilaceae</taxon>
        <taxon>Roseateles</taxon>
    </lineage>
</organism>
<dbReference type="AlphaFoldDB" id="A0A4R6QTM7"/>
<evidence type="ECO:0000313" key="2">
    <source>
        <dbReference type="Proteomes" id="UP000295361"/>
    </source>
</evidence>
<dbReference type="InParanoid" id="A0A4R6QTM7"/>
<comment type="caution">
    <text evidence="1">The sequence shown here is derived from an EMBL/GenBank/DDBJ whole genome shotgun (WGS) entry which is preliminary data.</text>
</comment>
<reference evidence="1 2" key="1">
    <citation type="submission" date="2019-03" db="EMBL/GenBank/DDBJ databases">
        <title>Genomic Encyclopedia of Type Strains, Phase IV (KMG-IV): sequencing the most valuable type-strain genomes for metagenomic binning, comparative biology and taxonomic classification.</title>
        <authorList>
            <person name="Goeker M."/>
        </authorList>
    </citation>
    <scope>NUCLEOTIDE SEQUENCE [LARGE SCALE GENOMIC DNA]</scope>
    <source>
        <strain evidence="1 2">DSM 16998</strain>
    </source>
</reference>
<proteinExistence type="predicted"/>
<dbReference type="Proteomes" id="UP000295361">
    <property type="component" value="Unassembled WGS sequence"/>
</dbReference>
<dbReference type="EMBL" id="SNXS01000001">
    <property type="protein sequence ID" value="TDP74747.1"/>
    <property type="molecule type" value="Genomic_DNA"/>
</dbReference>
<evidence type="ECO:0000313" key="1">
    <source>
        <dbReference type="EMBL" id="TDP74747.1"/>
    </source>
</evidence>